<evidence type="ECO:0000313" key="1">
    <source>
        <dbReference type="EMBL" id="CEK81003.1"/>
    </source>
</evidence>
<sequence length="52" mass="6269">MYWHWQDKFTNTTQILLDLNTQNCTNTSSSSNLKLQQQQNEAYKNKVEKLYK</sequence>
<proteinExistence type="predicted"/>
<organism evidence="1">
    <name type="scientific">Arion vulgaris</name>
    <dbReference type="NCBI Taxonomy" id="1028688"/>
    <lineage>
        <taxon>Eukaryota</taxon>
        <taxon>Metazoa</taxon>
        <taxon>Spiralia</taxon>
        <taxon>Lophotrochozoa</taxon>
        <taxon>Mollusca</taxon>
        <taxon>Gastropoda</taxon>
        <taxon>Heterobranchia</taxon>
        <taxon>Euthyneura</taxon>
        <taxon>Panpulmonata</taxon>
        <taxon>Eupulmonata</taxon>
        <taxon>Stylommatophora</taxon>
        <taxon>Helicina</taxon>
        <taxon>Arionoidea</taxon>
        <taxon>Arionidae</taxon>
        <taxon>Arion</taxon>
    </lineage>
</organism>
<dbReference type="AlphaFoldDB" id="A0A0B7AJL1"/>
<reference evidence="1" key="1">
    <citation type="submission" date="2014-12" db="EMBL/GenBank/DDBJ databases">
        <title>Insight into the proteome of Arion vulgaris.</title>
        <authorList>
            <person name="Aradska J."/>
            <person name="Bulat T."/>
            <person name="Smidak R."/>
            <person name="Sarate P."/>
            <person name="Gangsoo J."/>
            <person name="Sialana F."/>
            <person name="Bilban M."/>
            <person name="Lubec G."/>
        </authorList>
    </citation>
    <scope>NUCLEOTIDE SEQUENCE</scope>
    <source>
        <tissue evidence="1">Skin</tissue>
    </source>
</reference>
<protein>
    <submittedName>
        <fullName evidence="1">Uncharacterized protein</fullName>
    </submittedName>
</protein>
<gene>
    <name evidence="1" type="primary">ORF123787</name>
</gene>
<name>A0A0B7AJL1_9EUPU</name>
<accession>A0A0B7AJL1</accession>
<dbReference type="EMBL" id="HACG01034138">
    <property type="protein sequence ID" value="CEK81003.1"/>
    <property type="molecule type" value="Transcribed_RNA"/>
</dbReference>